<dbReference type="EMBL" id="KQ241903">
    <property type="protein sequence ID" value="KNC82680.1"/>
    <property type="molecule type" value="Genomic_DNA"/>
</dbReference>
<dbReference type="Proteomes" id="UP000054560">
    <property type="component" value="Unassembled WGS sequence"/>
</dbReference>
<gene>
    <name evidence="1" type="ORF">SARC_05039</name>
</gene>
<organism evidence="1 2">
    <name type="scientific">Sphaeroforma arctica JP610</name>
    <dbReference type="NCBI Taxonomy" id="667725"/>
    <lineage>
        <taxon>Eukaryota</taxon>
        <taxon>Ichthyosporea</taxon>
        <taxon>Ichthyophonida</taxon>
        <taxon>Sphaeroforma</taxon>
    </lineage>
</organism>
<sequence length="150" mass="16569">MAQLISKVSVSRTLDTFNKQRSLDVPVSLTSLGSPGSFSFDELQFCSTCLGLDMVNDAASAPNRVTEVKRIEYIMKTDVMDVVKSTEAPLWVSIERSRPSLSTNESYQNYISGSRSEDVFSQTSTVKRSGTKRLKQIFSASLTSKHSKGK</sequence>
<dbReference type="AlphaFoldDB" id="A0A0L0G0U1"/>
<proteinExistence type="predicted"/>
<protein>
    <submittedName>
        <fullName evidence="1">Uncharacterized protein</fullName>
    </submittedName>
</protein>
<name>A0A0L0G0U1_9EUKA</name>
<dbReference type="GeneID" id="25905543"/>
<dbReference type="RefSeq" id="XP_014156582.1">
    <property type="nucleotide sequence ID" value="XM_014301107.1"/>
</dbReference>
<evidence type="ECO:0000313" key="1">
    <source>
        <dbReference type="EMBL" id="KNC82680.1"/>
    </source>
</evidence>
<accession>A0A0L0G0U1</accession>
<reference evidence="1 2" key="1">
    <citation type="submission" date="2011-02" db="EMBL/GenBank/DDBJ databases">
        <title>The Genome Sequence of Sphaeroforma arctica JP610.</title>
        <authorList>
            <consortium name="The Broad Institute Genome Sequencing Platform"/>
            <person name="Russ C."/>
            <person name="Cuomo C."/>
            <person name="Young S.K."/>
            <person name="Zeng Q."/>
            <person name="Gargeya S."/>
            <person name="Alvarado L."/>
            <person name="Berlin A."/>
            <person name="Chapman S.B."/>
            <person name="Chen Z."/>
            <person name="Freedman E."/>
            <person name="Gellesch M."/>
            <person name="Goldberg J."/>
            <person name="Griggs A."/>
            <person name="Gujja S."/>
            <person name="Heilman E."/>
            <person name="Heiman D."/>
            <person name="Howarth C."/>
            <person name="Mehta T."/>
            <person name="Neiman D."/>
            <person name="Pearson M."/>
            <person name="Roberts A."/>
            <person name="Saif S."/>
            <person name="Shea T."/>
            <person name="Shenoy N."/>
            <person name="Sisk P."/>
            <person name="Stolte C."/>
            <person name="Sykes S."/>
            <person name="White J."/>
            <person name="Yandava C."/>
            <person name="Burger G."/>
            <person name="Gray M.W."/>
            <person name="Holland P.W.H."/>
            <person name="King N."/>
            <person name="Lang F.B.F."/>
            <person name="Roger A.J."/>
            <person name="Ruiz-Trillo I."/>
            <person name="Haas B."/>
            <person name="Nusbaum C."/>
            <person name="Birren B."/>
        </authorList>
    </citation>
    <scope>NUCLEOTIDE SEQUENCE [LARGE SCALE GENOMIC DNA]</scope>
    <source>
        <strain evidence="1 2">JP610</strain>
    </source>
</reference>
<evidence type="ECO:0000313" key="2">
    <source>
        <dbReference type="Proteomes" id="UP000054560"/>
    </source>
</evidence>
<keyword evidence="2" id="KW-1185">Reference proteome</keyword>